<dbReference type="PANTHER" id="PTHR13131:SF5">
    <property type="entry name" value="CYSTINOSIN"/>
    <property type="match status" value="1"/>
</dbReference>
<gene>
    <name evidence="10" type="ORF">KC19_2G053200</name>
</gene>
<dbReference type="Pfam" id="PF04193">
    <property type="entry name" value="PQ-loop"/>
    <property type="match status" value="2"/>
</dbReference>
<dbReference type="NCBIfam" id="TIGR00951">
    <property type="entry name" value="2A43"/>
    <property type="match status" value="1"/>
</dbReference>
<reference evidence="10" key="1">
    <citation type="submission" date="2020-06" db="EMBL/GenBank/DDBJ databases">
        <title>WGS assembly of Ceratodon purpureus strain R40.</title>
        <authorList>
            <person name="Carey S.B."/>
            <person name="Jenkins J."/>
            <person name="Shu S."/>
            <person name="Lovell J.T."/>
            <person name="Sreedasyam A."/>
            <person name="Maumus F."/>
            <person name="Tiley G.P."/>
            <person name="Fernandez-Pozo N."/>
            <person name="Barry K."/>
            <person name="Chen C."/>
            <person name="Wang M."/>
            <person name="Lipzen A."/>
            <person name="Daum C."/>
            <person name="Saski C.A."/>
            <person name="Payton A.C."/>
            <person name="Mcbreen J.C."/>
            <person name="Conrad R.E."/>
            <person name="Kollar L.M."/>
            <person name="Olsson S."/>
            <person name="Huttunen S."/>
            <person name="Landis J.B."/>
            <person name="Wickett N.J."/>
            <person name="Johnson M.G."/>
            <person name="Rensing S.A."/>
            <person name="Grimwood J."/>
            <person name="Schmutz J."/>
            <person name="Mcdaniel S.F."/>
        </authorList>
    </citation>
    <scope>NUCLEOTIDE SEQUENCE</scope>
    <source>
        <strain evidence="10">R40</strain>
    </source>
</reference>
<evidence type="ECO:0000256" key="7">
    <source>
        <dbReference type="ARBA" id="ARBA00023228"/>
    </source>
</evidence>
<organism evidence="10 11">
    <name type="scientific">Ceratodon purpureus</name>
    <name type="common">Fire moss</name>
    <name type="synonym">Dicranum purpureum</name>
    <dbReference type="NCBI Taxonomy" id="3225"/>
    <lineage>
        <taxon>Eukaryota</taxon>
        <taxon>Viridiplantae</taxon>
        <taxon>Streptophyta</taxon>
        <taxon>Embryophyta</taxon>
        <taxon>Bryophyta</taxon>
        <taxon>Bryophytina</taxon>
        <taxon>Bryopsida</taxon>
        <taxon>Dicranidae</taxon>
        <taxon>Pseudoditrichales</taxon>
        <taxon>Ditrichaceae</taxon>
        <taxon>Ceratodon</taxon>
    </lineage>
</organism>
<evidence type="ECO:0000256" key="6">
    <source>
        <dbReference type="ARBA" id="ARBA00023136"/>
    </source>
</evidence>
<keyword evidence="3 9" id="KW-0812">Transmembrane</keyword>
<dbReference type="FunFam" id="1.20.1280.290:FF:000018">
    <property type="entry name" value="Cystinosin homolog"/>
    <property type="match status" value="1"/>
</dbReference>
<evidence type="ECO:0000256" key="9">
    <source>
        <dbReference type="SAM" id="Phobius"/>
    </source>
</evidence>
<proteinExistence type="predicted"/>
<dbReference type="PANTHER" id="PTHR13131">
    <property type="entry name" value="CYSTINOSIN"/>
    <property type="match status" value="1"/>
</dbReference>
<evidence type="ECO:0000256" key="1">
    <source>
        <dbReference type="ARBA" id="ARBA00004155"/>
    </source>
</evidence>
<accession>A0A8T0IQE8</accession>
<evidence type="ECO:0000256" key="3">
    <source>
        <dbReference type="ARBA" id="ARBA00022692"/>
    </source>
</evidence>
<keyword evidence="11" id="KW-1185">Reference proteome</keyword>
<dbReference type="Proteomes" id="UP000822688">
    <property type="component" value="Chromosome 2"/>
</dbReference>
<feature type="transmembrane region" description="Helical" evidence="9">
    <location>
        <begin position="128"/>
        <end position="148"/>
    </location>
</feature>
<name>A0A8T0IQE8_CERPU</name>
<dbReference type="GO" id="GO:0005765">
    <property type="term" value="C:lysosomal membrane"/>
    <property type="evidence" value="ECO:0007669"/>
    <property type="project" value="UniProtKB-SubCell"/>
</dbReference>
<dbReference type="InterPro" id="IPR006603">
    <property type="entry name" value="PQ-loop_rpt"/>
</dbReference>
<protein>
    <recommendedName>
        <fullName evidence="8">Cystinosin homolog</fullName>
    </recommendedName>
</protein>
<keyword evidence="5 9" id="KW-1133">Transmembrane helix</keyword>
<evidence type="ECO:0000256" key="8">
    <source>
        <dbReference type="ARBA" id="ARBA00074957"/>
    </source>
</evidence>
<keyword evidence="4" id="KW-0677">Repeat</keyword>
<feature type="transmembrane region" description="Helical" evidence="9">
    <location>
        <begin position="43"/>
        <end position="64"/>
    </location>
</feature>
<sequence length="321" mass="36183">MNLHCGYFKSSSCFLLGPAHRTGISGQARIFEMGDDPGWHSGAAYIVYQALGWFAFTAWSISFWPQVILNYRRKSVVGLHFDFVVFNLTKHSSYLIYNAVLYFSPVVQRQYHEKYGFDEMIPVAPSDVAFSTHATLLTSVMALQLFFYERGSQKLSSACKIISSLVWTEAIIILVVSWFHNDWLSMIQNFNNIQLFMTTIKYIPQVYLNYSRKSTIGWSISNILLDLTGGTANFLQMLTQSIDQNSFVNFSGNVGKVGLSLMSILFDIVFTIQHFCLYTDHSEVAPDDYLQVGDYAVVQSVDPELGAGEHDEGDKTPTPGV</sequence>
<dbReference type="EMBL" id="CM026422">
    <property type="protein sequence ID" value="KAG0585974.1"/>
    <property type="molecule type" value="Genomic_DNA"/>
</dbReference>
<comment type="caution">
    <text evidence="10">The sequence shown here is derived from an EMBL/GenBank/DDBJ whole genome shotgun (WGS) entry which is preliminary data.</text>
</comment>
<dbReference type="InterPro" id="IPR005282">
    <property type="entry name" value="LC_transporter"/>
</dbReference>
<dbReference type="Gene3D" id="1.20.1280.290">
    <property type="match status" value="1"/>
</dbReference>
<evidence type="ECO:0000313" key="11">
    <source>
        <dbReference type="Proteomes" id="UP000822688"/>
    </source>
</evidence>
<feature type="transmembrane region" description="Helical" evidence="9">
    <location>
        <begin position="76"/>
        <end position="97"/>
    </location>
</feature>
<dbReference type="AlphaFoldDB" id="A0A8T0IQE8"/>
<feature type="transmembrane region" description="Helical" evidence="9">
    <location>
        <begin position="160"/>
        <end position="179"/>
    </location>
</feature>
<evidence type="ECO:0000256" key="4">
    <source>
        <dbReference type="ARBA" id="ARBA00022737"/>
    </source>
</evidence>
<evidence type="ECO:0000313" key="10">
    <source>
        <dbReference type="EMBL" id="KAG0585974.1"/>
    </source>
</evidence>
<dbReference type="SMART" id="SM00679">
    <property type="entry name" value="CTNS"/>
    <property type="match status" value="2"/>
</dbReference>
<keyword evidence="2" id="KW-0813">Transport</keyword>
<keyword evidence="6 9" id="KW-0472">Membrane</keyword>
<evidence type="ECO:0000256" key="5">
    <source>
        <dbReference type="ARBA" id="ARBA00022989"/>
    </source>
</evidence>
<comment type="subcellular location">
    <subcellularLocation>
        <location evidence="1">Lysosome membrane</location>
        <topology evidence="1">Multi-pass membrane protein</topology>
    </subcellularLocation>
</comment>
<dbReference type="GO" id="GO:0015184">
    <property type="term" value="F:L-cystine transmembrane transporter activity"/>
    <property type="evidence" value="ECO:0007669"/>
    <property type="project" value="TreeGrafter"/>
</dbReference>
<evidence type="ECO:0000256" key="2">
    <source>
        <dbReference type="ARBA" id="ARBA00022448"/>
    </source>
</evidence>
<keyword evidence="7" id="KW-0458">Lysosome</keyword>